<dbReference type="Proteomes" id="UP000277326">
    <property type="component" value="Unassembled WGS sequence"/>
</dbReference>
<gene>
    <name evidence="10" type="ORF">ATH50_1208</name>
    <name evidence="9" type="ORF">DU502_02875</name>
</gene>
<dbReference type="Gene3D" id="3.40.50.300">
    <property type="entry name" value="P-loop containing nucleotide triphosphate hydrolases"/>
    <property type="match status" value="1"/>
</dbReference>
<reference evidence="10" key="3">
    <citation type="submission" date="2018-10" db="EMBL/GenBank/DDBJ databases">
        <authorList>
            <person name="Whitman W."/>
            <person name="Huntemann M."/>
            <person name="Clum A."/>
            <person name="Pillay M."/>
            <person name="Palaniappan K."/>
            <person name="Varghese N."/>
            <person name="Mikhailova N."/>
            <person name="Stamatis D."/>
            <person name="Reddy T."/>
            <person name="Daum C."/>
            <person name="Shapiro N."/>
            <person name="Ivanova N."/>
            <person name="Kyrpides N."/>
            <person name="Woyke T."/>
        </authorList>
    </citation>
    <scope>NUCLEOTIDE SEQUENCE</scope>
    <source>
        <strain evidence="10">CGMCC 1.10124</strain>
    </source>
</reference>
<dbReference type="InterPro" id="IPR005467">
    <property type="entry name" value="His_kinase_dom"/>
</dbReference>
<dbReference type="InterPro" id="IPR036890">
    <property type="entry name" value="HATPase_C_sf"/>
</dbReference>
<evidence type="ECO:0000256" key="4">
    <source>
        <dbReference type="ARBA" id="ARBA00022741"/>
    </source>
</evidence>
<dbReference type="AlphaFoldDB" id="A0A3M0DXE6"/>
<evidence type="ECO:0000256" key="2">
    <source>
        <dbReference type="ARBA" id="ARBA00012438"/>
    </source>
</evidence>
<evidence type="ECO:0000256" key="3">
    <source>
        <dbReference type="ARBA" id="ARBA00022679"/>
    </source>
</evidence>
<dbReference type="OrthoDB" id="106630at2157"/>
<name>A0A3M0DXE6_9EURY</name>
<dbReference type="InterPro" id="IPR025847">
    <property type="entry name" value="MEDS_domain"/>
</dbReference>
<organism evidence="10 11">
    <name type="scientific">Haloplanus aerogenes</name>
    <dbReference type="NCBI Taxonomy" id="660522"/>
    <lineage>
        <taxon>Archaea</taxon>
        <taxon>Methanobacteriati</taxon>
        <taxon>Methanobacteriota</taxon>
        <taxon>Stenosarchaea group</taxon>
        <taxon>Halobacteria</taxon>
        <taxon>Halobacteriales</taxon>
        <taxon>Haloferacaceae</taxon>
        <taxon>Haloplanus</taxon>
    </lineage>
</organism>
<feature type="coiled-coil region" evidence="7">
    <location>
        <begin position="221"/>
        <end position="251"/>
    </location>
</feature>
<dbReference type="PROSITE" id="PS50109">
    <property type="entry name" value="HIS_KIN"/>
    <property type="match status" value="1"/>
</dbReference>
<evidence type="ECO:0000259" key="8">
    <source>
        <dbReference type="PROSITE" id="PS50109"/>
    </source>
</evidence>
<dbReference type="RefSeq" id="WP_121919872.1">
    <property type="nucleotide sequence ID" value="NZ_CP034145.1"/>
</dbReference>
<dbReference type="GO" id="GO:0005524">
    <property type="term" value="F:ATP binding"/>
    <property type="evidence" value="ECO:0007669"/>
    <property type="project" value="UniProtKB-KW"/>
</dbReference>
<dbReference type="KEGG" id="haer:DU502_02875"/>
<evidence type="ECO:0000256" key="7">
    <source>
        <dbReference type="SAM" id="Coils"/>
    </source>
</evidence>
<dbReference type="Gene3D" id="3.30.565.10">
    <property type="entry name" value="Histidine kinase-like ATPase, C-terminal domain"/>
    <property type="match status" value="1"/>
</dbReference>
<evidence type="ECO:0000256" key="6">
    <source>
        <dbReference type="ARBA" id="ARBA00022840"/>
    </source>
</evidence>
<sequence>MDTASDREDIEFLRRQDKLALIEALRSLETHDHLALIYKTREEQFDAAIPFIATGLAHNEKCIYITDDNAAEDVIEAASTYGIDVQDALATGDLEIADPSETYLQGGYFDPDEMVEFLHEAVEKAKAAGYSALRATGEMTWQLGGDPGTDALLEYEARLNDFLDAHDCLAICQYNYERFSPEVLREVIRTHPDLVYGYTVAENFYYVPPDEYLDPDAEADLERWLTNIAERERMKRDLQNREDQLDILTTVLRHRLRNDTNLIQGLAEELEETLSGEERERAAKIVDVGNELIDLCEKAGTAEQIIQAQSSVTPTDLPRLVETHLDAFRSRYPDSTFRFETEVEDVCALCADQFGTALDELIENTVKLNRKETCEVEVTVTRREPGAVDLDIADNGQGISEMDVKTLTGEREIDPLYHGSRVDLWIAHWLVTRSRGELRFRENDPHGPIVTIRLPQAESAVDSV</sequence>
<dbReference type="PANTHER" id="PTHR44936">
    <property type="entry name" value="SENSOR PROTEIN CREC"/>
    <property type="match status" value="1"/>
</dbReference>
<dbReference type="SUPFAM" id="SSF55874">
    <property type="entry name" value="ATPase domain of HSP90 chaperone/DNA topoisomerase II/histidine kinase"/>
    <property type="match status" value="1"/>
</dbReference>
<keyword evidence="6" id="KW-0067">ATP-binding</keyword>
<dbReference type="EMBL" id="CP034145">
    <property type="protein sequence ID" value="AZH24384.1"/>
    <property type="molecule type" value="Genomic_DNA"/>
</dbReference>
<reference evidence="9 12" key="2">
    <citation type="submission" date="2018-07" db="EMBL/GenBank/DDBJ databases">
        <title>Genome sequences of Haloplanus aerogenes JCM 16430T.</title>
        <authorList>
            <person name="Kim Y.B."/>
            <person name="Roh S.W."/>
        </authorList>
    </citation>
    <scope>NUCLEOTIDE SEQUENCE [LARGE SCALE GENOMIC DNA]</scope>
    <source>
        <strain evidence="9 12">JCM 16430</strain>
    </source>
</reference>
<dbReference type="Proteomes" id="UP000282007">
    <property type="component" value="Chromosome"/>
</dbReference>
<dbReference type="InterPro" id="IPR027417">
    <property type="entry name" value="P-loop_NTPase"/>
</dbReference>
<dbReference type="InterPro" id="IPR003594">
    <property type="entry name" value="HATPase_dom"/>
</dbReference>
<dbReference type="EMBL" id="REFS01000002">
    <property type="protein sequence ID" value="RMB23976.1"/>
    <property type="molecule type" value="Genomic_DNA"/>
</dbReference>
<evidence type="ECO:0000313" key="11">
    <source>
        <dbReference type="Proteomes" id="UP000277326"/>
    </source>
</evidence>
<keyword evidence="7" id="KW-0175">Coiled coil</keyword>
<evidence type="ECO:0000256" key="5">
    <source>
        <dbReference type="ARBA" id="ARBA00022777"/>
    </source>
</evidence>
<dbReference type="EC" id="2.7.13.3" evidence="2"/>
<comment type="catalytic activity">
    <reaction evidence="1">
        <text>ATP + protein L-histidine = ADP + protein N-phospho-L-histidine.</text>
        <dbReference type="EC" id="2.7.13.3"/>
    </reaction>
</comment>
<dbReference type="Pfam" id="PF02518">
    <property type="entry name" value="HATPase_c"/>
    <property type="match status" value="1"/>
</dbReference>
<keyword evidence="12" id="KW-1185">Reference proteome</keyword>
<evidence type="ECO:0000256" key="1">
    <source>
        <dbReference type="ARBA" id="ARBA00000085"/>
    </source>
</evidence>
<dbReference type="PANTHER" id="PTHR44936:SF10">
    <property type="entry name" value="SENSOR PROTEIN RSTB"/>
    <property type="match status" value="1"/>
</dbReference>
<dbReference type="SMART" id="SM00387">
    <property type="entry name" value="HATPase_c"/>
    <property type="match status" value="1"/>
</dbReference>
<evidence type="ECO:0000313" key="10">
    <source>
        <dbReference type="EMBL" id="RMB23976.1"/>
    </source>
</evidence>
<proteinExistence type="predicted"/>
<evidence type="ECO:0000313" key="12">
    <source>
        <dbReference type="Proteomes" id="UP000282007"/>
    </source>
</evidence>
<keyword evidence="5 10" id="KW-0418">Kinase</keyword>
<dbReference type="GeneID" id="38470195"/>
<accession>A0A3M0DXE6</accession>
<keyword evidence="4" id="KW-0547">Nucleotide-binding</keyword>
<evidence type="ECO:0000313" key="9">
    <source>
        <dbReference type="EMBL" id="AZH24384.1"/>
    </source>
</evidence>
<feature type="domain" description="Histidine kinase" evidence="8">
    <location>
        <begin position="251"/>
        <end position="458"/>
    </location>
</feature>
<dbReference type="GO" id="GO:0004673">
    <property type="term" value="F:protein histidine kinase activity"/>
    <property type="evidence" value="ECO:0007669"/>
    <property type="project" value="UniProtKB-EC"/>
</dbReference>
<dbReference type="InterPro" id="IPR050980">
    <property type="entry name" value="2C_sensor_his_kinase"/>
</dbReference>
<keyword evidence="3" id="KW-0808">Transferase</keyword>
<dbReference type="Pfam" id="PF14417">
    <property type="entry name" value="MEDS"/>
    <property type="match status" value="1"/>
</dbReference>
<reference evidence="10 11" key="1">
    <citation type="journal article" date="2015" name="Stand. Genomic Sci.">
        <title>Genomic Encyclopedia of Bacterial and Archaeal Type Strains, Phase III: the genomes of soil and plant-associated and newly described type strains.</title>
        <authorList>
            <person name="Whitman W.B."/>
            <person name="Woyke T."/>
            <person name="Klenk H.P."/>
            <person name="Zhou Y."/>
            <person name="Lilburn T.G."/>
            <person name="Beck B.J."/>
            <person name="De Vos P."/>
            <person name="Vandamme P."/>
            <person name="Eisen J.A."/>
            <person name="Garrity G."/>
            <person name="Hugenholtz P."/>
            <person name="Kyrpides N.C."/>
        </authorList>
    </citation>
    <scope>NUCLEOTIDE SEQUENCE [LARGE SCALE GENOMIC DNA]</scope>
    <source>
        <strain evidence="10 11">CGMCC 1.10124</strain>
    </source>
</reference>
<protein>
    <recommendedName>
        <fullName evidence="2">histidine kinase</fullName>
        <ecNumber evidence="2">2.7.13.3</ecNumber>
    </recommendedName>
</protein>